<gene>
    <name evidence="1" type="ORF">L2X98_21255</name>
</gene>
<accession>A0ABY5NKP7</accession>
<dbReference type="Gene3D" id="2.160.10.10">
    <property type="entry name" value="Hexapeptide repeat proteins"/>
    <property type="match status" value="1"/>
</dbReference>
<dbReference type="Proteomes" id="UP001054811">
    <property type="component" value="Chromosome"/>
</dbReference>
<protein>
    <recommendedName>
        <fullName evidence="3">FHA domain-containing protein</fullName>
    </recommendedName>
</protein>
<dbReference type="EMBL" id="CP091139">
    <property type="protein sequence ID" value="UUT35750.1"/>
    <property type="molecule type" value="Genomic_DNA"/>
</dbReference>
<proteinExistence type="predicted"/>
<organism evidence="1 2">
    <name type="scientific">Microbacterium elymi</name>
    <dbReference type="NCBI Taxonomy" id="2909587"/>
    <lineage>
        <taxon>Bacteria</taxon>
        <taxon>Bacillati</taxon>
        <taxon>Actinomycetota</taxon>
        <taxon>Actinomycetes</taxon>
        <taxon>Micrococcales</taxon>
        <taxon>Microbacteriaceae</taxon>
        <taxon>Microbacterium</taxon>
    </lineage>
</organism>
<dbReference type="SUPFAM" id="SSF51161">
    <property type="entry name" value="Trimeric LpxA-like enzymes"/>
    <property type="match status" value="1"/>
</dbReference>
<evidence type="ECO:0000313" key="1">
    <source>
        <dbReference type="EMBL" id="UUT35750.1"/>
    </source>
</evidence>
<dbReference type="RefSeq" id="WP_259612369.1">
    <property type="nucleotide sequence ID" value="NZ_CP091139.2"/>
</dbReference>
<evidence type="ECO:0008006" key="3">
    <source>
        <dbReference type="Google" id="ProtNLM"/>
    </source>
</evidence>
<sequence>MDPVITVSLAPYEDDEGNRIEYDGPVTDTIKVTFRGKNNVARIHAKASAPGLKVDFNSSNGTFVLGANPVRRPFSGGVRVGEDATVEIGDNVSSTSGITISAVEGVSVIIGNDVMFASQNQVRADDGHPIFDVRSGERVNRARTIRIGNHVWVGFGAMILGELRSAREV</sequence>
<keyword evidence="2" id="KW-1185">Reference proteome</keyword>
<dbReference type="InterPro" id="IPR011004">
    <property type="entry name" value="Trimer_LpxA-like_sf"/>
</dbReference>
<reference evidence="1" key="1">
    <citation type="submission" date="2022-01" db="EMBL/GenBank/DDBJ databases">
        <title>Microbacterium eymi and Microbacterium rhizovicinus sp. nov., isolated from the rhizospheric soil of Elymus tsukushiensis, a plant native to the Dokdo Islands, Republic of Korea.</title>
        <authorList>
            <person name="Hwang Y.J."/>
        </authorList>
    </citation>
    <scope>NUCLEOTIDE SEQUENCE</scope>
    <source>
        <strain evidence="1">KUDC0405</strain>
    </source>
</reference>
<evidence type="ECO:0000313" key="2">
    <source>
        <dbReference type="Proteomes" id="UP001054811"/>
    </source>
</evidence>
<name>A0ABY5NKP7_9MICO</name>